<dbReference type="InterPro" id="IPR011049">
    <property type="entry name" value="Serralysin-like_metalloprot_C"/>
</dbReference>
<evidence type="ECO:0000313" key="7">
    <source>
        <dbReference type="EMBL" id="MBT1137578.1"/>
    </source>
</evidence>
<dbReference type="Gene3D" id="1.10.287.950">
    <property type="entry name" value="Methyl-accepting chemotaxis protein"/>
    <property type="match status" value="2"/>
</dbReference>
<sequence>MIKAEWAYMRKHKLMIIVMAIIMFIPSIYAVTFLRSMWDPYGRLNNLPVAVVNHNQPVTYQGKHLSVGRNLTTNLKKSDALKFHQVSASEAQAGLKNGRYYMVLTIPTNFSRHATTLLNHQPQAMVLHYDTSAGHNFVASKMADSAVTSIRSSVAQTITTSYAKTMFAAIKQLDSGLKTAATNNQKLATGGQQLQTANQKIATNLDTLATSSLKLKQGSQTLTVGLNQYLNGISQLQVGNQKVVAGLTQLLVKSNQLVAGMAQLNTGVQTLNQGVDQYVAGAQRVNTGTVKVNTGAHQVASGAQQFSSGTAQLATGTQQLGSGLNAYVAGVGKVNIGASKLSQGATQLQARTAQLTTKTTALTNGSSQLTTGIQTLGQNSQALTTGLQKLQTQLKQPTNDQATINATVAALKKQAAGTDLSSVKTALSALTTAIKTSATLHDNVAATADSQKLTAAQKSAILATVDQSANRDAINGALASLTTAIAQSTQPAVDTTALTRALSTTTQQQKGLATTVNQLTTGAQSLTTGIQSAGTAANKLRTSLTQLNTVLPNLTNGIEAVSIGATNLASGTTTLTTNSQQLTQGFKTLDANTSLLNQKSQQLATGAGQVAAGSQQLTAGTRQLSSQGNQLTQGASRVATGLQAAQTNLPSLTTGIAQLTTGSRQVATGLNRLGTAGTALANGSQQLTSGNGQLATGAQQLATGANRVTTAGQKIQAGNQTLATKLGTAANKGKVNPSTLTYQQVAKPVTTTHQDRDDVPNNGTGMAPYMLSVSLFVGALALNMMFDMYTPRKHPDSALGWWSSKASIMLGFSIMESTIMLGLMMLINGLSPIHPWATWLLLTLTALLFMTIVAWLNLVLGKAGAFFSMVLLVLQLGSSAGTYPIQLSGHFFQVIHPWLPMSYSVNGLRQTLMTGNSALPEMGILTLFLVLFIALTWLFFIRRYPRLAKIDFEDPVAVKATQSKLATLVQRRAQAKASDNQAD</sequence>
<feature type="transmembrane region" description="Helical" evidence="5">
    <location>
        <begin position="807"/>
        <end position="830"/>
    </location>
</feature>
<feature type="transmembrane region" description="Helical" evidence="5">
    <location>
        <begin position="922"/>
        <end position="941"/>
    </location>
</feature>
<dbReference type="Pfam" id="PF12698">
    <property type="entry name" value="ABC2_membrane_3"/>
    <property type="match status" value="2"/>
</dbReference>
<dbReference type="InterPro" id="IPR017500">
    <property type="entry name" value="Phage_infect_YhgE_N"/>
</dbReference>
<protein>
    <submittedName>
        <fullName evidence="7">YhgE/Pip family protein</fullName>
    </submittedName>
</protein>
<comment type="subcellular location">
    <subcellularLocation>
        <location evidence="1">Membrane</location>
        <topology evidence="1">Multi-pass membrane protein</topology>
    </subcellularLocation>
</comment>
<evidence type="ECO:0000256" key="3">
    <source>
        <dbReference type="ARBA" id="ARBA00022989"/>
    </source>
</evidence>
<reference evidence="7 8" key="1">
    <citation type="submission" date="2021-01" db="EMBL/GenBank/DDBJ databases">
        <title>High-quality draft genome sequence data of six Lactiplantibacillus plantarum subsp. argentoratensis strains isolated from various Greek sourdoughs.</title>
        <authorList>
            <person name="Syrokou M.K."/>
            <person name="Paramithiotis S."/>
            <person name="Skandamis P.N."/>
            <person name="Drosinos E.H."/>
            <person name="Bosnea L."/>
            <person name="Mataragas M."/>
        </authorList>
    </citation>
    <scope>NUCLEOTIDE SEQUENCE [LARGE SCALE GENOMIC DNA]</scope>
    <source>
        <strain evidence="7 8">LQC 2520</strain>
    </source>
</reference>
<feature type="domain" description="ABC-2 type transporter transmembrane" evidence="6">
    <location>
        <begin position="713"/>
        <end position="938"/>
    </location>
</feature>
<keyword evidence="8" id="KW-1185">Reference proteome</keyword>
<dbReference type="Proteomes" id="UP000694640">
    <property type="component" value="Unassembled WGS sequence"/>
</dbReference>
<proteinExistence type="predicted"/>
<comment type="caution">
    <text evidence="7">The sequence shown here is derived from an EMBL/GenBank/DDBJ whole genome shotgun (WGS) entry which is preliminary data.</text>
</comment>
<feature type="transmembrane region" description="Helical" evidence="5">
    <location>
        <begin position="836"/>
        <end position="858"/>
    </location>
</feature>
<dbReference type="PANTHER" id="PTHR43077">
    <property type="entry name" value="TRANSPORT PERMEASE YVFS-RELATED"/>
    <property type="match status" value="1"/>
</dbReference>
<feature type="domain" description="ABC-2 type transporter transmembrane" evidence="6">
    <location>
        <begin position="15"/>
        <end position="214"/>
    </location>
</feature>
<dbReference type="EMBL" id="JAEQMM010000003">
    <property type="protein sequence ID" value="MBT1137578.1"/>
    <property type="molecule type" value="Genomic_DNA"/>
</dbReference>
<evidence type="ECO:0000259" key="6">
    <source>
        <dbReference type="Pfam" id="PF12698"/>
    </source>
</evidence>
<dbReference type="PANTHER" id="PTHR43077:SF5">
    <property type="entry name" value="PHAGE INFECTION PROTEIN"/>
    <property type="match status" value="1"/>
</dbReference>
<dbReference type="RefSeq" id="WP_214417686.1">
    <property type="nucleotide sequence ID" value="NZ_JAEQMM010000003.1"/>
</dbReference>
<dbReference type="InterPro" id="IPR017501">
    <property type="entry name" value="Phage_infect_YhgE_C"/>
</dbReference>
<dbReference type="InterPro" id="IPR013525">
    <property type="entry name" value="ABC2_TM"/>
</dbReference>
<evidence type="ECO:0000256" key="4">
    <source>
        <dbReference type="ARBA" id="ARBA00023136"/>
    </source>
</evidence>
<organism evidence="7 8">
    <name type="scientific">Lactiplantibacillus argentoratensis</name>
    <dbReference type="NCBI Taxonomy" id="271881"/>
    <lineage>
        <taxon>Bacteria</taxon>
        <taxon>Bacillati</taxon>
        <taxon>Bacillota</taxon>
        <taxon>Bacilli</taxon>
        <taxon>Lactobacillales</taxon>
        <taxon>Lactobacillaceae</taxon>
        <taxon>Lactiplantibacillus</taxon>
    </lineage>
</organism>
<name>A0ABS5UG87_9LACO</name>
<dbReference type="Gene3D" id="3.40.1710.10">
    <property type="entry name" value="abc type-2 transporter like domain"/>
    <property type="match status" value="1"/>
</dbReference>
<evidence type="ECO:0000256" key="1">
    <source>
        <dbReference type="ARBA" id="ARBA00004141"/>
    </source>
</evidence>
<dbReference type="NCBIfam" id="TIGR03061">
    <property type="entry name" value="pip_yhgE_Nterm"/>
    <property type="match status" value="1"/>
</dbReference>
<accession>A0ABS5UG87</accession>
<dbReference type="InterPro" id="IPR051328">
    <property type="entry name" value="T7SS_ABC-Transporter"/>
</dbReference>
<keyword evidence="4 5" id="KW-0472">Membrane</keyword>
<dbReference type="NCBIfam" id="TIGR03062">
    <property type="entry name" value="pip_yhgE_Cterm"/>
    <property type="match status" value="1"/>
</dbReference>
<keyword evidence="3 5" id="KW-1133">Transmembrane helix</keyword>
<feature type="transmembrane region" description="Helical" evidence="5">
    <location>
        <begin position="865"/>
        <end position="885"/>
    </location>
</feature>
<dbReference type="InterPro" id="IPR023908">
    <property type="entry name" value="xxxLxxG_rpt"/>
</dbReference>
<dbReference type="NCBIfam" id="TIGR03057">
    <property type="entry name" value="xxxLxxG_by_4"/>
    <property type="match status" value="4"/>
</dbReference>
<evidence type="ECO:0000313" key="8">
    <source>
        <dbReference type="Proteomes" id="UP000694640"/>
    </source>
</evidence>
<keyword evidence="2 5" id="KW-0812">Transmembrane</keyword>
<evidence type="ECO:0000256" key="5">
    <source>
        <dbReference type="SAM" id="Phobius"/>
    </source>
</evidence>
<feature type="transmembrane region" description="Helical" evidence="5">
    <location>
        <begin position="766"/>
        <end position="786"/>
    </location>
</feature>
<evidence type="ECO:0000256" key="2">
    <source>
        <dbReference type="ARBA" id="ARBA00022692"/>
    </source>
</evidence>
<gene>
    <name evidence="7" type="ORF">JKL17_05470</name>
</gene>
<dbReference type="SUPFAM" id="SSF101967">
    <property type="entry name" value="Adhesin YadA, collagen-binding domain"/>
    <property type="match status" value="2"/>
</dbReference>